<dbReference type="EMBL" id="UYYB01105215">
    <property type="protein sequence ID" value="VDM79460.1"/>
    <property type="molecule type" value="Genomic_DNA"/>
</dbReference>
<feature type="chain" id="PRO_5018033695" description="Secreted protein" evidence="1">
    <location>
        <begin position="29"/>
        <end position="79"/>
    </location>
</feature>
<gene>
    <name evidence="2" type="ORF">SVUK_LOCUS14458</name>
</gene>
<keyword evidence="3" id="KW-1185">Reference proteome</keyword>
<reference evidence="2 3" key="1">
    <citation type="submission" date="2018-11" db="EMBL/GenBank/DDBJ databases">
        <authorList>
            <consortium name="Pathogen Informatics"/>
        </authorList>
    </citation>
    <scope>NUCLEOTIDE SEQUENCE [LARGE SCALE GENOMIC DNA]</scope>
</reference>
<name>A0A3P7J210_STRVU</name>
<evidence type="ECO:0000313" key="2">
    <source>
        <dbReference type="EMBL" id="VDM79460.1"/>
    </source>
</evidence>
<evidence type="ECO:0000256" key="1">
    <source>
        <dbReference type="SAM" id="SignalP"/>
    </source>
</evidence>
<sequence>MAARLNINRFHWFCFLLWQCALFYCCQQIFPKQSFAIKRAHPLVHEVSGPTMPCCEVQRTMSIHACVSVMAEKQSWFSS</sequence>
<protein>
    <recommendedName>
        <fullName evidence="4">Secreted protein</fullName>
    </recommendedName>
</protein>
<accession>A0A3P7J210</accession>
<dbReference type="Proteomes" id="UP000270094">
    <property type="component" value="Unassembled WGS sequence"/>
</dbReference>
<organism evidence="2 3">
    <name type="scientific">Strongylus vulgaris</name>
    <name type="common">Blood worm</name>
    <dbReference type="NCBI Taxonomy" id="40348"/>
    <lineage>
        <taxon>Eukaryota</taxon>
        <taxon>Metazoa</taxon>
        <taxon>Ecdysozoa</taxon>
        <taxon>Nematoda</taxon>
        <taxon>Chromadorea</taxon>
        <taxon>Rhabditida</taxon>
        <taxon>Rhabditina</taxon>
        <taxon>Rhabditomorpha</taxon>
        <taxon>Strongyloidea</taxon>
        <taxon>Strongylidae</taxon>
        <taxon>Strongylus</taxon>
    </lineage>
</organism>
<proteinExistence type="predicted"/>
<evidence type="ECO:0000313" key="3">
    <source>
        <dbReference type="Proteomes" id="UP000270094"/>
    </source>
</evidence>
<keyword evidence="1" id="KW-0732">Signal</keyword>
<feature type="signal peptide" evidence="1">
    <location>
        <begin position="1"/>
        <end position="28"/>
    </location>
</feature>
<dbReference type="AlphaFoldDB" id="A0A3P7J210"/>
<evidence type="ECO:0008006" key="4">
    <source>
        <dbReference type="Google" id="ProtNLM"/>
    </source>
</evidence>